<comment type="caution">
    <text evidence="1">The sequence shown here is derived from an EMBL/GenBank/DDBJ whole genome shotgun (WGS) entry which is preliminary data.</text>
</comment>
<dbReference type="GO" id="GO:0016301">
    <property type="term" value="F:kinase activity"/>
    <property type="evidence" value="ECO:0007669"/>
    <property type="project" value="UniProtKB-KW"/>
</dbReference>
<keyword evidence="2" id="KW-1185">Reference proteome</keyword>
<name>A0A444IXQ5_9BACT</name>
<dbReference type="EMBL" id="MTKO01000075">
    <property type="protein sequence ID" value="RWX45603.1"/>
    <property type="molecule type" value="Genomic_DNA"/>
</dbReference>
<proteinExistence type="predicted"/>
<sequence>MRDMSSLITTHNEFSGAAQITDEGIKDHFKKFDPIQAIFELVWNGLDANATLVKIEIKYNELGGLDYVSILDNGEGIDVSNIDENFERFNESSKKHNEDKHGSHGKGRLSFHKLCRKAVWYTKRHDYNVVINIDGNSIKQFNGSYIEKTNQNKYLTAIESGTYVELLGPYKDLPLENKIIEKLSKEFGWFLAINNDRNIYINNSKIETPLCDIYKDDFDFQNEKFKIIVIRWNEKPTSAKSYNYFIENKSRVVYKEYSKFNNKKDFYISSYISSNWFNSYNHDILPIDPNYNNTRKFITAINNKLYSIQSEIYSEFLKKYVDKKICEFEEQGLFPRYDNLPKEYAEFREKHTKELIKNIYLADPIIFNSLNKKQKSIFIRLLDRISVSNENNYLFDILESVLELSPDDMKRFAGHLQRTSFEHIISTIEVLQQRELSVHKLSEIMEKRYKDVGETPDLQKIIENNTWLFGPQYTTIGAEEDTFSRIAKELKKQIKEEVSEADIAEGADIEGVNKQVDLFLARKIPSYDSQGNQIYKCVIIEIKRPGVSLNKKHLYQLDEYAEIIEKHPAFSSQKMRFDLILIGRKISREDKMIHQRLSSLKDKAELGLITDSDRIKCYVKDWFTIFDEFRLSNDYLLKTLNTKLDNLSKESTEDLVSVLQTQPR</sequence>
<gene>
    <name evidence="1" type="ORF">H206_02974</name>
</gene>
<reference evidence="1 2" key="1">
    <citation type="submission" date="2017-01" db="EMBL/GenBank/DDBJ databases">
        <title>The cable genome- insights into the physiology and evolution of filamentous bacteria capable of sulfide oxidation via long distance electron transfer.</title>
        <authorList>
            <person name="Schreiber L."/>
            <person name="Bjerg J.T."/>
            <person name="Boggild A."/>
            <person name="Van De Vossenberg J."/>
            <person name="Meysman F."/>
            <person name="Nielsen L.P."/>
            <person name="Schramm A."/>
            <person name="Kjeldsen K.U."/>
        </authorList>
    </citation>
    <scope>NUCLEOTIDE SEQUENCE [LARGE SCALE GENOMIC DNA]</scope>
    <source>
        <strain evidence="1">MCF</strain>
    </source>
</reference>
<dbReference type="Proteomes" id="UP000287853">
    <property type="component" value="Unassembled WGS sequence"/>
</dbReference>
<dbReference type="InterPro" id="IPR036890">
    <property type="entry name" value="HATPase_C_sf"/>
</dbReference>
<organism evidence="1 2">
    <name type="scientific">Candidatus Electrothrix aarhusensis</name>
    <dbReference type="NCBI Taxonomy" id="1859131"/>
    <lineage>
        <taxon>Bacteria</taxon>
        <taxon>Pseudomonadati</taxon>
        <taxon>Thermodesulfobacteriota</taxon>
        <taxon>Desulfobulbia</taxon>
        <taxon>Desulfobulbales</taxon>
        <taxon>Desulfobulbaceae</taxon>
        <taxon>Candidatus Electrothrix</taxon>
    </lineage>
</organism>
<dbReference type="Gene3D" id="3.30.565.10">
    <property type="entry name" value="Histidine kinase-like ATPase, C-terminal domain"/>
    <property type="match status" value="1"/>
</dbReference>
<dbReference type="SUPFAM" id="SSF55874">
    <property type="entry name" value="ATPase domain of HSP90 chaperone/DNA topoisomerase II/histidine kinase"/>
    <property type="match status" value="1"/>
</dbReference>
<accession>A0A444IXQ5</accession>
<evidence type="ECO:0000313" key="1">
    <source>
        <dbReference type="EMBL" id="RWX45603.1"/>
    </source>
</evidence>
<protein>
    <submittedName>
        <fullName evidence="1">Histidine kinase-, DNA gyrase B-, and HSP90-like ATPase</fullName>
    </submittedName>
</protein>
<keyword evidence="1" id="KW-0808">Transferase</keyword>
<keyword evidence="1" id="KW-0418">Kinase</keyword>
<dbReference type="AlphaFoldDB" id="A0A444IXQ5"/>
<dbReference type="Pfam" id="PF13589">
    <property type="entry name" value="HATPase_c_3"/>
    <property type="match status" value="1"/>
</dbReference>
<evidence type="ECO:0000313" key="2">
    <source>
        <dbReference type="Proteomes" id="UP000287853"/>
    </source>
</evidence>